<evidence type="ECO:0000313" key="1">
    <source>
        <dbReference type="EMBL" id="EXB62191.1"/>
    </source>
</evidence>
<dbReference type="EMBL" id="KE344440">
    <property type="protein sequence ID" value="EXB62191.1"/>
    <property type="molecule type" value="Genomic_DNA"/>
</dbReference>
<evidence type="ECO:0000313" key="2">
    <source>
        <dbReference type="Proteomes" id="UP000030645"/>
    </source>
</evidence>
<gene>
    <name evidence="1" type="ORF">L484_017578</name>
</gene>
<dbReference type="PANTHER" id="PTHR47149:SF1">
    <property type="entry name" value="F-BOX PROTEIN RMF"/>
    <property type="match status" value="1"/>
</dbReference>
<dbReference type="GO" id="GO:0061458">
    <property type="term" value="P:reproductive system development"/>
    <property type="evidence" value="ECO:0007669"/>
    <property type="project" value="TreeGrafter"/>
</dbReference>
<dbReference type="STRING" id="981085.W9RAF3"/>
<dbReference type="PANTHER" id="PTHR47149">
    <property type="entry name" value="F-BOX PROTEIN RMF"/>
    <property type="match status" value="1"/>
</dbReference>
<dbReference type="Proteomes" id="UP000030645">
    <property type="component" value="Unassembled WGS sequence"/>
</dbReference>
<keyword evidence="2" id="KW-1185">Reference proteome</keyword>
<dbReference type="eggNOG" id="ENOG502QV89">
    <property type="taxonomic scope" value="Eukaryota"/>
</dbReference>
<protein>
    <submittedName>
        <fullName evidence="1">Uncharacterized protein</fullName>
    </submittedName>
</protein>
<accession>W9RAF3</accession>
<name>W9RAF3_9ROSA</name>
<sequence length="104" mass="11410">MILTDLQLVRCPVCDLDTYDGTMQALDARHIELFLSEGYQNGSWDYDVAGSCDIKNHIDGASGASFDVKHLADSLTSGLHIKYHAMRAGPDGEVVSIRITQQLL</sequence>
<dbReference type="AlphaFoldDB" id="W9RAF3"/>
<organism evidence="1 2">
    <name type="scientific">Morus notabilis</name>
    <dbReference type="NCBI Taxonomy" id="981085"/>
    <lineage>
        <taxon>Eukaryota</taxon>
        <taxon>Viridiplantae</taxon>
        <taxon>Streptophyta</taxon>
        <taxon>Embryophyta</taxon>
        <taxon>Tracheophyta</taxon>
        <taxon>Spermatophyta</taxon>
        <taxon>Magnoliopsida</taxon>
        <taxon>eudicotyledons</taxon>
        <taxon>Gunneridae</taxon>
        <taxon>Pentapetalae</taxon>
        <taxon>rosids</taxon>
        <taxon>fabids</taxon>
        <taxon>Rosales</taxon>
        <taxon>Moraceae</taxon>
        <taxon>Moreae</taxon>
        <taxon>Morus</taxon>
    </lineage>
</organism>
<proteinExistence type="predicted"/>
<reference evidence="2" key="1">
    <citation type="submission" date="2013-01" db="EMBL/GenBank/DDBJ databases">
        <title>Draft Genome Sequence of a Mulberry Tree, Morus notabilis C.K. Schneid.</title>
        <authorList>
            <person name="He N."/>
            <person name="Zhao S."/>
        </authorList>
    </citation>
    <scope>NUCLEOTIDE SEQUENCE</scope>
</reference>
<dbReference type="GO" id="GO:0005634">
    <property type="term" value="C:nucleus"/>
    <property type="evidence" value="ECO:0007669"/>
    <property type="project" value="TreeGrafter"/>
</dbReference>